<keyword evidence="1" id="KW-0472">Membrane</keyword>
<sequence length="247" mass="26842">MNKTLSSVFISGLPTGIVLVLAMILFSCSHPNTIENKNRGYGTKNGDSAGHPVTAAGQTGSGEIISDTLGTADLPASITYKGKPVKVMSWNDKLGDNLLLLTETGEFASADSTEYPDNRDAELHVYHYVKAGSAWQKIATINDQINSCPVDIVTRFVPGALFITDLDGNGIAEATFAYQLTCTGGVDNKVMKLIMLENKKKYVIRGTTTVDMGEKIPGTMKYEAEIPAAFKIFMIKQWKAFETEHLH</sequence>
<name>A0A7W9DXU4_9SPHI</name>
<dbReference type="InterPro" id="IPR058148">
    <property type="entry name" value="M949_RS01915-like_dom"/>
</dbReference>
<keyword evidence="1" id="KW-0812">Transmembrane</keyword>
<evidence type="ECO:0000256" key="1">
    <source>
        <dbReference type="SAM" id="Phobius"/>
    </source>
</evidence>
<proteinExistence type="predicted"/>
<evidence type="ECO:0008006" key="4">
    <source>
        <dbReference type="Google" id="ProtNLM"/>
    </source>
</evidence>
<organism evidence="2 3">
    <name type="scientific">Pedobacter cryoconitis</name>
    <dbReference type="NCBI Taxonomy" id="188932"/>
    <lineage>
        <taxon>Bacteria</taxon>
        <taxon>Pseudomonadati</taxon>
        <taxon>Bacteroidota</taxon>
        <taxon>Sphingobacteriia</taxon>
        <taxon>Sphingobacteriales</taxon>
        <taxon>Sphingobacteriaceae</taxon>
        <taxon>Pedobacter</taxon>
    </lineage>
</organism>
<evidence type="ECO:0000313" key="2">
    <source>
        <dbReference type="EMBL" id="MBB5634539.1"/>
    </source>
</evidence>
<feature type="transmembrane region" description="Helical" evidence="1">
    <location>
        <begin position="7"/>
        <end position="26"/>
    </location>
</feature>
<dbReference type="PROSITE" id="PS51257">
    <property type="entry name" value="PROKAR_LIPOPROTEIN"/>
    <property type="match status" value="1"/>
</dbReference>
<dbReference type="AlphaFoldDB" id="A0A7W9DXU4"/>
<evidence type="ECO:0000313" key="3">
    <source>
        <dbReference type="Proteomes" id="UP000537204"/>
    </source>
</evidence>
<accession>A0A7W9DXU4</accession>
<dbReference type="EMBL" id="JACHCE010000001">
    <property type="protein sequence ID" value="MBB5634539.1"/>
    <property type="molecule type" value="Genomic_DNA"/>
</dbReference>
<keyword evidence="1" id="KW-1133">Transmembrane helix</keyword>
<dbReference type="Proteomes" id="UP000537204">
    <property type="component" value="Unassembled WGS sequence"/>
</dbReference>
<comment type="caution">
    <text evidence="2">The sequence shown here is derived from an EMBL/GenBank/DDBJ whole genome shotgun (WGS) entry which is preliminary data.</text>
</comment>
<dbReference type="RefSeq" id="WP_183878425.1">
    <property type="nucleotide sequence ID" value="NZ_JACHCD010000002.1"/>
</dbReference>
<reference evidence="2 3" key="1">
    <citation type="submission" date="2020-08" db="EMBL/GenBank/DDBJ databases">
        <title>Genomic Encyclopedia of Type Strains, Phase IV (KMG-V): Genome sequencing to study the core and pangenomes of soil and plant-associated prokaryotes.</title>
        <authorList>
            <person name="Whitman W."/>
        </authorList>
    </citation>
    <scope>NUCLEOTIDE SEQUENCE [LARGE SCALE GENOMIC DNA]</scope>
    <source>
        <strain evidence="2 3">S3M1</strain>
    </source>
</reference>
<dbReference type="NCBIfam" id="NF046077">
    <property type="entry name" value="LPS_M949_RS01915"/>
    <property type="match status" value="1"/>
</dbReference>
<protein>
    <recommendedName>
        <fullName evidence="4">Lipoprotein</fullName>
    </recommendedName>
</protein>
<gene>
    <name evidence="2" type="ORF">HDE68_000424</name>
</gene>